<evidence type="ECO:0000256" key="1">
    <source>
        <dbReference type="SAM" id="Coils"/>
    </source>
</evidence>
<evidence type="ECO:0000313" key="3">
    <source>
        <dbReference type="Proteomes" id="UP001603857"/>
    </source>
</evidence>
<keyword evidence="1" id="KW-0175">Coiled coil</keyword>
<dbReference type="Proteomes" id="UP001603857">
    <property type="component" value="Unassembled WGS sequence"/>
</dbReference>
<protein>
    <submittedName>
        <fullName evidence="2">Uncharacterized protein</fullName>
    </submittedName>
</protein>
<sequence>MLVAPLICSKMMNHTDEKETLSKQSEVNVRLEMEIQNQTQKIIDMEHKHSESIDSMKRSMMLESLDMIKKLLSQRDTMCDECHKGVYHTLKEEITKHTFFLRQISWEFGVVFGA</sequence>
<keyword evidence="3" id="KW-1185">Reference proteome</keyword>
<name>A0ABD1M1T0_9FABA</name>
<reference evidence="2 3" key="1">
    <citation type="submission" date="2024-08" db="EMBL/GenBank/DDBJ databases">
        <title>Insights into the chromosomal genome structure of Flemingia macrophylla.</title>
        <authorList>
            <person name="Ding Y."/>
            <person name="Zhao Y."/>
            <person name="Bi W."/>
            <person name="Wu M."/>
            <person name="Zhao G."/>
            <person name="Gong Y."/>
            <person name="Li W."/>
            <person name="Zhang P."/>
        </authorList>
    </citation>
    <scope>NUCLEOTIDE SEQUENCE [LARGE SCALE GENOMIC DNA]</scope>
    <source>
        <strain evidence="2">DYQJB</strain>
        <tissue evidence="2">Leaf</tissue>
    </source>
</reference>
<organism evidence="2 3">
    <name type="scientific">Flemingia macrophylla</name>
    <dbReference type="NCBI Taxonomy" id="520843"/>
    <lineage>
        <taxon>Eukaryota</taxon>
        <taxon>Viridiplantae</taxon>
        <taxon>Streptophyta</taxon>
        <taxon>Embryophyta</taxon>
        <taxon>Tracheophyta</taxon>
        <taxon>Spermatophyta</taxon>
        <taxon>Magnoliopsida</taxon>
        <taxon>eudicotyledons</taxon>
        <taxon>Gunneridae</taxon>
        <taxon>Pentapetalae</taxon>
        <taxon>rosids</taxon>
        <taxon>fabids</taxon>
        <taxon>Fabales</taxon>
        <taxon>Fabaceae</taxon>
        <taxon>Papilionoideae</taxon>
        <taxon>50 kb inversion clade</taxon>
        <taxon>NPAAA clade</taxon>
        <taxon>indigoferoid/millettioid clade</taxon>
        <taxon>Phaseoleae</taxon>
        <taxon>Flemingia</taxon>
    </lineage>
</organism>
<evidence type="ECO:0000313" key="2">
    <source>
        <dbReference type="EMBL" id="KAL2329671.1"/>
    </source>
</evidence>
<gene>
    <name evidence="2" type="ORF">Fmac_017252</name>
</gene>
<comment type="caution">
    <text evidence="2">The sequence shown here is derived from an EMBL/GenBank/DDBJ whole genome shotgun (WGS) entry which is preliminary data.</text>
</comment>
<accession>A0ABD1M1T0</accession>
<dbReference type="EMBL" id="JBGMDY010000006">
    <property type="protein sequence ID" value="KAL2329671.1"/>
    <property type="molecule type" value="Genomic_DNA"/>
</dbReference>
<dbReference type="AlphaFoldDB" id="A0ABD1M1T0"/>
<feature type="coiled-coil region" evidence="1">
    <location>
        <begin position="21"/>
        <end position="48"/>
    </location>
</feature>
<proteinExistence type="predicted"/>